<dbReference type="NCBIfam" id="TIGR00573">
    <property type="entry name" value="dnaq"/>
    <property type="match status" value="1"/>
</dbReference>
<dbReference type="NCBIfam" id="TIGR01405">
    <property type="entry name" value="polC_Gram_pos"/>
    <property type="match status" value="1"/>
</dbReference>
<dbReference type="NCBIfam" id="NF041519">
    <property type="entry name" value="bluetail"/>
    <property type="match status" value="1"/>
</dbReference>
<dbReference type="SUPFAM" id="SSF53098">
    <property type="entry name" value="Ribonuclease H-like"/>
    <property type="match status" value="1"/>
</dbReference>
<keyword evidence="8 11" id="KW-0269">Exonuclease</keyword>
<dbReference type="CDD" id="cd07435">
    <property type="entry name" value="PHP_PolIIIA_POLC"/>
    <property type="match status" value="1"/>
</dbReference>
<dbReference type="Pfam" id="PF14579">
    <property type="entry name" value="HHH_6"/>
    <property type="match status" value="1"/>
</dbReference>
<dbReference type="Pfam" id="PF17657">
    <property type="entry name" value="DNA_pol3_finger"/>
    <property type="match status" value="1"/>
</dbReference>
<dbReference type="SMART" id="SM00479">
    <property type="entry name" value="EXOIII"/>
    <property type="match status" value="1"/>
</dbReference>
<sequence>MMYNNAFQQFIKENGFDKNYFQNPQLEKVLVLESKNKLILHISFQKLLLVHDLETFLGQFKIFLKEKEKEYLIKTILKEKQKDELTDKEKKELLDNYVKNEIEMEYRINFKNFDYLTSLFPSYYRYIIPKAKIQKKYSDLDTFENDDFQIKCQNKKFIISVNPESFLTLNKKTKLLKEFFYSFYRFENDFILEKDDKIKIKVGKDMTNTTNDKKNQNEEILKIRDIPKSPKELEEFGKNNSQKTFIVEGLLAHTITESNFRKYNWKEFYFSCVIEENNGFSIEDRDAILIKAKVSKEKKAEILNQNIQIHQKIQIEAEIKYSVWDDVHLLFDQNKINILGQSTLFPVRKDEFEGKKRIEFHTHTKMSNLDAINSAKEYLKIAESWGHEAIAFTDHDGIYSYPEIYEYSKGKKIKPIYGLEIDFIQERPIYITNQIEDNLTQDFNLKEATYVVFDLETTGFSSTKDKIIEIAGVKIKHGKKIQEFQALINPQEKLSQTIINITNITDDMLEGKNTIDQVLPDFLNFIENCILVAHNATFDITFLKEKIKELGIAYKPQPVIDTMTLSQRFFSEFLKYFSLKRLATVFKVKMEEHHRALSDANTTAQVFIKMIDQLSDASKNDKNVLITNFFDLKDPIDPKYERSYHINILVANQKGYRNLFELLSAALTDGFYKKPRVLKSSLSKHREGLLVGSGCYDSNIFEIALNSNIEKLRKAISFYDYIEIQPPQAYKHLISQLGDKGEKIIHSTLIKIIEETKKQNKIIIATGDVHYIHPWEKDYRQIYIKAKQVGGGLHKLSKYGDCNLPNNHLLTTQEMLEAFNFLQNDYLSREIIIDNTHLLNSKIEKIQPFTKELFSLKDDAFKDILNIPSIKKEIQSLVQKKVQKLYGPNPHPLIDKRLKQELNSIIGDVNDATSNQDIAPIYYLSHLLVKKSLEDGYLVGSRGSIGSSLVATMLDITEVNPLRPHYRCPNCCYTIIKTKPEEKEKYYSLEEQSYYDALGKVFSGYDLENKKCPKCQSPLEKDGHDIPFETFLGFEGNKTPDIDLNFAGDYQIKAHNYIKNLIGEKHAFRAGTIQTIAKRNAYGYVKGFVESANKNWRKQKISQITTKIEGVKRSTGQHPGGIVIVPPNRSIYEITPIQFPANDTNSEWKTTHFDYHSFENNLFKLDILGHDDPMMIKFLMDCVKKNPNKFAFKKAQEIPLDDPEVYKLFSEDMKITSAQNETITIDSLGIPEFGTTFVKQMLKDIKKNHKKNINFADLVKISGLSHGTDVWLKNAKDVIGQTGDFEKYKNQNISFDDIIGCRDDIMLQLQDKGVDALKAFEIMEFIRKGQPQNDPKTWQDYKNLMEGKVENWYIDSAEKIKYLFPKAHATAYVIMALRIAWFKVYAPLIFYSGYFSKRAEQFDHQIMISNDPEIIQNKINNLKKNEIKAKEAVLINTLQIAKEMLQRGFKFLSVDFNKSDIDVFKIENDNYLRMPLLCIDGLGMIAAKKIIKTREDKPFTQEDFRTRSRVNKKIFEQIIKENLLESLPKE</sequence>
<evidence type="ECO:0000256" key="11">
    <source>
        <dbReference type="HAMAP-Rule" id="MF_00356"/>
    </source>
</evidence>
<dbReference type="CDD" id="cd07432">
    <property type="entry name" value="PHP_HisPPase"/>
    <property type="match status" value="1"/>
</dbReference>
<evidence type="ECO:0000256" key="4">
    <source>
        <dbReference type="ARBA" id="ARBA00022695"/>
    </source>
</evidence>
<evidence type="ECO:0000256" key="5">
    <source>
        <dbReference type="ARBA" id="ARBA00022705"/>
    </source>
</evidence>
<proteinExistence type="inferred from homology"/>
<name>B1VAA2_PHYAS</name>
<dbReference type="CDD" id="cd06127">
    <property type="entry name" value="DEDDh"/>
    <property type="match status" value="1"/>
</dbReference>
<dbReference type="InterPro" id="IPR013520">
    <property type="entry name" value="Ribonucl_H"/>
</dbReference>
<dbReference type="Gene3D" id="1.10.150.700">
    <property type="entry name" value="PolC, middle finger domain"/>
    <property type="match status" value="1"/>
</dbReference>
<keyword evidence="2 11" id="KW-0963">Cytoplasm</keyword>
<dbReference type="KEGG" id="pal:PA0541"/>
<dbReference type="NCBIfam" id="NF001688">
    <property type="entry name" value="PRK00448.1"/>
    <property type="match status" value="1"/>
</dbReference>
<evidence type="ECO:0000256" key="10">
    <source>
        <dbReference type="ARBA" id="ARBA00049244"/>
    </source>
</evidence>
<dbReference type="GO" id="GO:0008408">
    <property type="term" value="F:3'-5' exonuclease activity"/>
    <property type="evidence" value="ECO:0007669"/>
    <property type="project" value="UniProtKB-UniRule"/>
</dbReference>
<keyword evidence="7 11" id="KW-0378">Hydrolase</keyword>
<reference evidence="14 15" key="1">
    <citation type="journal article" date="2008" name="J. Bacteriol.">
        <title>Comparative genome analysis of 'Candidatus Phytoplasma australiense' (subgroup tuf-Australia I; rp-A) and 'Ca. Phytoplasma asteris' strains OY-M and AY-WB.</title>
        <authorList>
            <person name="Tran-Nguyen L.T."/>
            <person name="Kube M."/>
            <person name="Schneider B."/>
            <person name="Reinhardt R."/>
            <person name="Gibb K.S."/>
        </authorList>
    </citation>
    <scope>NUCLEOTIDE SEQUENCE [LARGE SCALE GENOMIC DNA]</scope>
</reference>
<keyword evidence="5 11" id="KW-0235">DNA replication</keyword>
<evidence type="ECO:0000256" key="7">
    <source>
        <dbReference type="ARBA" id="ARBA00022801"/>
    </source>
</evidence>
<dbReference type="GO" id="GO:0006261">
    <property type="term" value="P:DNA-templated DNA replication"/>
    <property type="evidence" value="ECO:0007669"/>
    <property type="project" value="UniProtKB-UniRule"/>
</dbReference>
<evidence type="ECO:0000256" key="9">
    <source>
        <dbReference type="ARBA" id="ARBA00022932"/>
    </source>
</evidence>
<dbReference type="GO" id="GO:0003677">
    <property type="term" value="F:DNA binding"/>
    <property type="evidence" value="ECO:0007669"/>
    <property type="project" value="UniProtKB-UniRule"/>
</dbReference>
<evidence type="ECO:0000313" key="14">
    <source>
        <dbReference type="EMBL" id="CAM11875.1"/>
    </source>
</evidence>
<dbReference type="GO" id="GO:0003887">
    <property type="term" value="F:DNA-directed DNA polymerase activity"/>
    <property type="evidence" value="ECO:0007669"/>
    <property type="project" value="UniProtKB-UniRule"/>
</dbReference>
<keyword evidence="4 11" id="KW-0548">Nucleotidyltransferase</keyword>
<comment type="subcellular location">
    <subcellularLocation>
        <location evidence="11">Cytoplasm</location>
    </subcellularLocation>
</comment>
<dbReference type="FunFam" id="3.30.420.10:FF:000045">
    <property type="entry name" value="3'-5' exonuclease DinG"/>
    <property type="match status" value="1"/>
</dbReference>
<evidence type="ECO:0000259" key="12">
    <source>
        <dbReference type="SMART" id="SM00479"/>
    </source>
</evidence>
<dbReference type="InterPro" id="IPR004013">
    <property type="entry name" value="PHP_dom"/>
</dbReference>
<dbReference type="Gene3D" id="6.10.140.1510">
    <property type="match status" value="1"/>
</dbReference>
<dbReference type="EC" id="2.7.7.7" evidence="11"/>
<dbReference type="InterPro" id="IPR040982">
    <property type="entry name" value="DNA_pol3_finger"/>
</dbReference>
<dbReference type="InterPro" id="IPR004805">
    <property type="entry name" value="DnaE2/DnaE/PolC"/>
</dbReference>
<evidence type="ECO:0000256" key="2">
    <source>
        <dbReference type="ARBA" id="ARBA00022490"/>
    </source>
</evidence>
<dbReference type="InterPro" id="IPR011708">
    <property type="entry name" value="DNA_pol3_alpha_NTPase_dom"/>
</dbReference>
<keyword evidence="6 11" id="KW-0540">Nuclease</keyword>
<dbReference type="InterPro" id="IPR006308">
    <property type="entry name" value="Pol_III_a_PolC-type_gram_pos"/>
</dbReference>
<evidence type="ECO:0000259" key="13">
    <source>
        <dbReference type="SMART" id="SM00481"/>
    </source>
</evidence>
<comment type="catalytic activity">
    <reaction evidence="10 11">
        <text>DNA(n) + a 2'-deoxyribonucleoside 5'-triphosphate = DNA(n+1) + diphosphate</text>
        <dbReference type="Rhea" id="RHEA:22508"/>
        <dbReference type="Rhea" id="RHEA-COMP:17339"/>
        <dbReference type="Rhea" id="RHEA-COMP:17340"/>
        <dbReference type="ChEBI" id="CHEBI:33019"/>
        <dbReference type="ChEBI" id="CHEBI:61560"/>
        <dbReference type="ChEBI" id="CHEBI:173112"/>
        <dbReference type="EC" id="2.7.7.7"/>
    </reaction>
</comment>
<evidence type="ECO:0000256" key="8">
    <source>
        <dbReference type="ARBA" id="ARBA00022839"/>
    </source>
</evidence>
<accession>B1VAA2</accession>
<evidence type="ECO:0000256" key="6">
    <source>
        <dbReference type="ARBA" id="ARBA00022722"/>
    </source>
</evidence>
<dbReference type="SMART" id="SM00481">
    <property type="entry name" value="POLIIIAc"/>
    <property type="match status" value="1"/>
</dbReference>
<evidence type="ECO:0000256" key="1">
    <source>
        <dbReference type="ARBA" id="ARBA00003452"/>
    </source>
</evidence>
<keyword evidence="9 11" id="KW-0239">DNA-directed DNA polymerase</keyword>
<evidence type="ECO:0000256" key="3">
    <source>
        <dbReference type="ARBA" id="ARBA00022679"/>
    </source>
</evidence>
<dbReference type="Pfam" id="PF02811">
    <property type="entry name" value="PHP"/>
    <property type="match status" value="2"/>
</dbReference>
<organism evidence="14 15">
    <name type="scientific">Phytoplasma australiense</name>
    <dbReference type="NCBI Taxonomy" id="59748"/>
    <lineage>
        <taxon>Bacteria</taxon>
        <taxon>Bacillati</taxon>
        <taxon>Mycoplasmatota</taxon>
        <taxon>Mollicutes</taxon>
        <taxon>Acholeplasmatales</taxon>
        <taxon>Acholeplasmataceae</taxon>
        <taxon>Candidatus Phytoplasma</taxon>
        <taxon>16SrXII (Stolbur group)</taxon>
    </lineage>
</organism>
<comment type="similarity">
    <text evidence="11">Belongs to the DNA polymerase type-C family. PolC subfamily.</text>
</comment>
<evidence type="ECO:0000313" key="15">
    <source>
        <dbReference type="Proteomes" id="UP000008323"/>
    </source>
</evidence>
<dbReference type="Pfam" id="PF00929">
    <property type="entry name" value="RNase_T"/>
    <property type="match status" value="1"/>
</dbReference>
<dbReference type="Gene3D" id="3.20.20.140">
    <property type="entry name" value="Metal-dependent hydrolases"/>
    <property type="match status" value="2"/>
</dbReference>
<dbReference type="InterPro" id="IPR048165">
    <property type="entry name" value="Bluetail_dom"/>
</dbReference>
<gene>
    <name evidence="11 14" type="primary">polC</name>
    <name evidence="14" type="ordered locus">PA0541</name>
</gene>
<keyword evidence="3 11" id="KW-0808">Transferase</keyword>
<protein>
    <recommendedName>
        <fullName evidence="11">DNA polymerase III PolC-type</fullName>
        <shortName evidence="11">PolIII</shortName>
        <ecNumber evidence="11">2.7.7.7</ecNumber>
    </recommendedName>
</protein>
<dbReference type="Pfam" id="PF07733">
    <property type="entry name" value="DNA_pol3_alpha"/>
    <property type="match status" value="2"/>
</dbReference>
<dbReference type="Gene3D" id="3.30.420.10">
    <property type="entry name" value="Ribonuclease H-like superfamily/Ribonuclease H"/>
    <property type="match status" value="1"/>
</dbReference>
<dbReference type="EMBL" id="AM422018">
    <property type="protein sequence ID" value="CAM11875.1"/>
    <property type="molecule type" value="Genomic_DNA"/>
</dbReference>
<dbReference type="InterPro" id="IPR012337">
    <property type="entry name" value="RNaseH-like_sf"/>
</dbReference>
<feature type="domain" description="Polymerase/histidinol phosphatase N-terminal" evidence="13">
    <location>
        <begin position="358"/>
        <end position="425"/>
    </location>
</feature>
<dbReference type="PANTHER" id="PTHR32294:SF5">
    <property type="entry name" value="DNA POLYMERASE III POLC-TYPE"/>
    <property type="match status" value="1"/>
</dbReference>
<dbReference type="InterPro" id="IPR029460">
    <property type="entry name" value="DNAPol_HHH"/>
</dbReference>
<dbReference type="Gene3D" id="1.10.150.870">
    <property type="match status" value="1"/>
</dbReference>
<dbReference type="InterPro" id="IPR006054">
    <property type="entry name" value="DnaQ"/>
</dbReference>
<dbReference type="InterPro" id="IPR044923">
    <property type="entry name" value="PolC_middle_finger_sf"/>
</dbReference>
<dbReference type="PANTHER" id="PTHR32294">
    <property type="entry name" value="DNA POLYMERASE III SUBUNIT ALPHA"/>
    <property type="match status" value="1"/>
</dbReference>
<dbReference type="InterPro" id="IPR003141">
    <property type="entry name" value="Pol/His_phosphatase_N"/>
</dbReference>
<dbReference type="eggNOG" id="COG2176">
    <property type="taxonomic scope" value="Bacteria"/>
</dbReference>
<feature type="domain" description="Exonuclease" evidence="12">
    <location>
        <begin position="449"/>
        <end position="616"/>
    </location>
</feature>
<dbReference type="Gene3D" id="3.30.1900.20">
    <property type="match status" value="2"/>
</dbReference>
<comment type="function">
    <text evidence="1 11">Required for replicative DNA synthesis. This DNA polymerase also exhibits 3' to 5' exonuclease activity.</text>
</comment>
<dbReference type="HAMAP" id="MF_00356">
    <property type="entry name" value="DNApol_PolC"/>
    <property type="match status" value="1"/>
</dbReference>
<dbReference type="Proteomes" id="UP000008323">
    <property type="component" value="Chromosome"/>
</dbReference>
<dbReference type="GO" id="GO:0005737">
    <property type="term" value="C:cytoplasm"/>
    <property type="evidence" value="ECO:0007669"/>
    <property type="project" value="UniProtKB-SubCell"/>
</dbReference>
<dbReference type="STRING" id="59748.PA0541"/>
<dbReference type="InterPro" id="IPR036397">
    <property type="entry name" value="RNaseH_sf"/>
</dbReference>